<dbReference type="EMBL" id="GBXM01039251">
    <property type="protein sequence ID" value="JAH69326.1"/>
    <property type="molecule type" value="Transcribed_RNA"/>
</dbReference>
<accession>A0A0E9UUA7</accession>
<proteinExistence type="predicted"/>
<reference evidence="1" key="2">
    <citation type="journal article" date="2015" name="Fish Shellfish Immunol.">
        <title>Early steps in the European eel (Anguilla anguilla)-Vibrio vulnificus interaction in the gills: Role of the RtxA13 toxin.</title>
        <authorList>
            <person name="Callol A."/>
            <person name="Pajuelo D."/>
            <person name="Ebbesson L."/>
            <person name="Teles M."/>
            <person name="MacKenzie S."/>
            <person name="Amaro C."/>
        </authorList>
    </citation>
    <scope>NUCLEOTIDE SEQUENCE</scope>
</reference>
<sequence length="29" mass="3246">MGRNLEKNPAIEGEPILHWPALCRVADSK</sequence>
<protein>
    <submittedName>
        <fullName evidence="1">Uncharacterized protein</fullName>
    </submittedName>
</protein>
<evidence type="ECO:0000313" key="1">
    <source>
        <dbReference type="EMBL" id="JAH69326.1"/>
    </source>
</evidence>
<organism evidence="1">
    <name type="scientific">Anguilla anguilla</name>
    <name type="common">European freshwater eel</name>
    <name type="synonym">Muraena anguilla</name>
    <dbReference type="NCBI Taxonomy" id="7936"/>
    <lineage>
        <taxon>Eukaryota</taxon>
        <taxon>Metazoa</taxon>
        <taxon>Chordata</taxon>
        <taxon>Craniata</taxon>
        <taxon>Vertebrata</taxon>
        <taxon>Euteleostomi</taxon>
        <taxon>Actinopterygii</taxon>
        <taxon>Neopterygii</taxon>
        <taxon>Teleostei</taxon>
        <taxon>Anguilliformes</taxon>
        <taxon>Anguillidae</taxon>
        <taxon>Anguilla</taxon>
    </lineage>
</organism>
<dbReference type="AlphaFoldDB" id="A0A0E9UUA7"/>
<reference evidence="1" key="1">
    <citation type="submission" date="2014-11" db="EMBL/GenBank/DDBJ databases">
        <authorList>
            <person name="Amaro Gonzalez C."/>
        </authorList>
    </citation>
    <scope>NUCLEOTIDE SEQUENCE</scope>
</reference>
<name>A0A0E9UUA7_ANGAN</name>